<dbReference type="RefSeq" id="XP_001747833.1">
    <property type="nucleotide sequence ID" value="XM_001747781.1"/>
</dbReference>
<feature type="region of interest" description="Disordered" evidence="1">
    <location>
        <begin position="1"/>
        <end position="33"/>
    </location>
</feature>
<dbReference type="EMBL" id="CH991560">
    <property type="protein sequence ID" value="EDQ87220.1"/>
    <property type="molecule type" value="Genomic_DNA"/>
</dbReference>
<accession>A9V564</accession>
<evidence type="ECO:0000313" key="3">
    <source>
        <dbReference type="Proteomes" id="UP000001357"/>
    </source>
</evidence>
<dbReference type="GeneID" id="5893074"/>
<evidence type="ECO:0000256" key="1">
    <source>
        <dbReference type="SAM" id="MobiDB-lite"/>
    </source>
</evidence>
<sequence>MKKMPRATRRTAATAATGLRPRKRPSPAKASDCKVKSLAPTRFMVAVRQCGGLSHWGLPVDEGSRTGVPTEREKDGPGVPLINRRGDLSDSSKVVPRSLRVTKKPAHSYLLLAVPLDTPEDALLLQKLQRFIQTARATTRTILILADRWSDEHAAVPAVNNQYDGQDAGRPHAQTFHNPPTLLHFTQLTSVSAMPSPSPRQSLALPSRRILAVRRTSLYLICLCLILLAQ</sequence>
<feature type="region of interest" description="Disordered" evidence="1">
    <location>
        <begin position="61"/>
        <end position="90"/>
    </location>
</feature>
<protein>
    <submittedName>
        <fullName evidence="2">Uncharacterized protein</fullName>
    </submittedName>
</protein>
<dbReference type="InParanoid" id="A9V564"/>
<reference evidence="2 3" key="1">
    <citation type="journal article" date="2008" name="Nature">
        <title>The genome of the choanoflagellate Monosiga brevicollis and the origin of metazoans.</title>
        <authorList>
            <consortium name="JGI Sequencing"/>
            <person name="King N."/>
            <person name="Westbrook M.J."/>
            <person name="Young S.L."/>
            <person name="Kuo A."/>
            <person name="Abedin M."/>
            <person name="Chapman J."/>
            <person name="Fairclough S."/>
            <person name="Hellsten U."/>
            <person name="Isogai Y."/>
            <person name="Letunic I."/>
            <person name="Marr M."/>
            <person name="Pincus D."/>
            <person name="Putnam N."/>
            <person name="Rokas A."/>
            <person name="Wright K.J."/>
            <person name="Zuzow R."/>
            <person name="Dirks W."/>
            <person name="Good M."/>
            <person name="Goodstein D."/>
            <person name="Lemons D."/>
            <person name="Li W."/>
            <person name="Lyons J.B."/>
            <person name="Morris A."/>
            <person name="Nichols S."/>
            <person name="Richter D.J."/>
            <person name="Salamov A."/>
            <person name="Bork P."/>
            <person name="Lim W.A."/>
            <person name="Manning G."/>
            <person name="Miller W.T."/>
            <person name="McGinnis W."/>
            <person name="Shapiro H."/>
            <person name="Tjian R."/>
            <person name="Grigoriev I.V."/>
            <person name="Rokhsar D."/>
        </authorList>
    </citation>
    <scope>NUCLEOTIDE SEQUENCE [LARGE SCALE GENOMIC DNA]</scope>
    <source>
        <strain evidence="3">MX1 / ATCC 50154</strain>
    </source>
</reference>
<dbReference type="Proteomes" id="UP000001357">
    <property type="component" value="Unassembled WGS sequence"/>
</dbReference>
<gene>
    <name evidence="2" type="ORF">MONBRDRAFT_10085</name>
</gene>
<organism evidence="2 3">
    <name type="scientific">Monosiga brevicollis</name>
    <name type="common">Choanoflagellate</name>
    <dbReference type="NCBI Taxonomy" id="81824"/>
    <lineage>
        <taxon>Eukaryota</taxon>
        <taxon>Choanoflagellata</taxon>
        <taxon>Craspedida</taxon>
        <taxon>Salpingoecidae</taxon>
        <taxon>Monosiga</taxon>
    </lineage>
</organism>
<name>A9V564_MONBE</name>
<keyword evidence="3" id="KW-1185">Reference proteome</keyword>
<dbReference type="AlphaFoldDB" id="A9V564"/>
<evidence type="ECO:0000313" key="2">
    <source>
        <dbReference type="EMBL" id="EDQ87220.1"/>
    </source>
</evidence>
<dbReference type="KEGG" id="mbr:MONBRDRAFT_10085"/>
<proteinExistence type="predicted"/>